<dbReference type="EMBL" id="JARBHB010000004">
    <property type="protein sequence ID" value="KAJ8885261.1"/>
    <property type="molecule type" value="Genomic_DNA"/>
</dbReference>
<keyword evidence="2" id="KW-1185">Reference proteome</keyword>
<evidence type="ECO:0000313" key="2">
    <source>
        <dbReference type="Proteomes" id="UP001159363"/>
    </source>
</evidence>
<evidence type="ECO:0000313" key="1">
    <source>
        <dbReference type="EMBL" id="KAJ8885261.1"/>
    </source>
</evidence>
<sequence length="131" mass="15179">MYVTTTYEKEGKMKTMCRPVKKEMKVLIKILVQLEETMPSFLQHAAMIVHQYQTITELKNNLTEESNKEIQAVHFGGARQQITLHTGVLHLRRKGNVSAQDFCSLSNNSRHDIMVVWAHLKPICKWLKNQS</sequence>
<organism evidence="1 2">
    <name type="scientific">Dryococelus australis</name>
    <dbReference type="NCBI Taxonomy" id="614101"/>
    <lineage>
        <taxon>Eukaryota</taxon>
        <taxon>Metazoa</taxon>
        <taxon>Ecdysozoa</taxon>
        <taxon>Arthropoda</taxon>
        <taxon>Hexapoda</taxon>
        <taxon>Insecta</taxon>
        <taxon>Pterygota</taxon>
        <taxon>Neoptera</taxon>
        <taxon>Polyneoptera</taxon>
        <taxon>Phasmatodea</taxon>
        <taxon>Verophasmatodea</taxon>
        <taxon>Anareolatae</taxon>
        <taxon>Phasmatidae</taxon>
        <taxon>Eurycanthinae</taxon>
        <taxon>Dryococelus</taxon>
    </lineage>
</organism>
<gene>
    <name evidence="1" type="ORF">PR048_011458</name>
</gene>
<accession>A0ABQ9HME0</accession>
<reference evidence="1 2" key="1">
    <citation type="submission" date="2023-02" db="EMBL/GenBank/DDBJ databases">
        <title>LHISI_Scaffold_Assembly.</title>
        <authorList>
            <person name="Stuart O.P."/>
            <person name="Cleave R."/>
            <person name="Magrath M.J.L."/>
            <person name="Mikheyev A.S."/>
        </authorList>
    </citation>
    <scope>NUCLEOTIDE SEQUENCE [LARGE SCALE GENOMIC DNA]</scope>
    <source>
        <strain evidence="1">Daus_M_001</strain>
        <tissue evidence="1">Leg muscle</tissue>
    </source>
</reference>
<name>A0ABQ9HME0_9NEOP</name>
<dbReference type="Proteomes" id="UP001159363">
    <property type="component" value="Chromosome X"/>
</dbReference>
<protein>
    <submittedName>
        <fullName evidence="1">Uncharacterized protein</fullName>
    </submittedName>
</protein>
<proteinExistence type="predicted"/>
<comment type="caution">
    <text evidence="1">The sequence shown here is derived from an EMBL/GenBank/DDBJ whole genome shotgun (WGS) entry which is preliminary data.</text>
</comment>